<keyword evidence="1" id="KW-0472">Membrane</keyword>
<gene>
    <name evidence="2" type="ORF">I7412_16780</name>
</gene>
<evidence type="ECO:0000313" key="3">
    <source>
        <dbReference type="Proteomes" id="UP000604475"/>
    </source>
</evidence>
<reference evidence="2" key="1">
    <citation type="submission" date="2020-12" db="EMBL/GenBank/DDBJ databases">
        <title>Genomic characterization of non-nitrogen-fixing Frankia strains.</title>
        <authorList>
            <person name="Carlos-Shanley C."/>
            <person name="Guerra T."/>
            <person name="Hahn D."/>
        </authorList>
    </citation>
    <scope>NUCLEOTIDE SEQUENCE</scope>
    <source>
        <strain evidence="2">CN6</strain>
    </source>
</reference>
<dbReference type="AlphaFoldDB" id="A0A937RK31"/>
<evidence type="ECO:0000313" key="2">
    <source>
        <dbReference type="EMBL" id="MBL7628779.1"/>
    </source>
</evidence>
<feature type="transmembrane region" description="Helical" evidence="1">
    <location>
        <begin position="115"/>
        <end position="135"/>
    </location>
</feature>
<dbReference type="Proteomes" id="UP000604475">
    <property type="component" value="Unassembled WGS sequence"/>
</dbReference>
<keyword evidence="1" id="KW-1133">Transmembrane helix</keyword>
<organism evidence="2 3">
    <name type="scientific">Frankia nepalensis</name>
    <dbReference type="NCBI Taxonomy" id="1836974"/>
    <lineage>
        <taxon>Bacteria</taxon>
        <taxon>Bacillati</taxon>
        <taxon>Actinomycetota</taxon>
        <taxon>Actinomycetes</taxon>
        <taxon>Frankiales</taxon>
        <taxon>Frankiaceae</taxon>
        <taxon>Frankia</taxon>
    </lineage>
</organism>
<feature type="transmembrane region" description="Helical" evidence="1">
    <location>
        <begin position="12"/>
        <end position="32"/>
    </location>
</feature>
<feature type="transmembrane region" description="Helical" evidence="1">
    <location>
        <begin position="370"/>
        <end position="388"/>
    </location>
</feature>
<dbReference type="EMBL" id="JAEACQ010000195">
    <property type="protein sequence ID" value="MBL7628779.1"/>
    <property type="molecule type" value="Genomic_DNA"/>
</dbReference>
<accession>A0A937RK31</accession>
<keyword evidence="1" id="KW-0812">Transmembrane</keyword>
<dbReference type="RefSeq" id="WP_203004647.1">
    <property type="nucleotide sequence ID" value="NZ_JADWYU010000384.1"/>
</dbReference>
<feature type="transmembrane region" description="Helical" evidence="1">
    <location>
        <begin position="231"/>
        <end position="250"/>
    </location>
</feature>
<feature type="transmembrane region" description="Helical" evidence="1">
    <location>
        <begin position="166"/>
        <end position="182"/>
    </location>
</feature>
<proteinExistence type="predicted"/>
<comment type="caution">
    <text evidence="2">The sequence shown here is derived from an EMBL/GenBank/DDBJ whole genome shotgun (WGS) entry which is preliminary data.</text>
</comment>
<feature type="transmembrane region" description="Helical" evidence="1">
    <location>
        <begin position="292"/>
        <end position="310"/>
    </location>
</feature>
<keyword evidence="3" id="KW-1185">Reference proteome</keyword>
<sequence>MTCLPRGSQHVLLPCVVMFGLALAVVVGRLLAIGDSDITRFAVVGSTYVDTQKPPPGLHVFPGDGYDGQFAYRLGLAPYDLRTHARGIVIDSPLRAQRIGYPTIAWLLAAGQARWVPVALVAANVLALAALGLLGGMVARDAGRHPLWGVLLAGFPGFLFSLGRDLTEIVAAAFAVAGFLAWRRKRPVLAGACLTVAVLSRETALLAAVGIAAAHLAEVRTRRTASRAADASAWLLPVIGFGLWQAVVAAETGALPVRTGSGDNMTVPLAGLLPSMLGWLRDATSPPGQAPALLALGQFVVLCALAGLAAARLRRLGGATEVKVGGALALLLAVCLSSFVLRTPAFFRQLADVHVFAAIALLDAPGRLRLPGAALAVVWACSAVLIAISI</sequence>
<feature type="transmembrane region" description="Helical" evidence="1">
    <location>
        <begin position="322"/>
        <end position="341"/>
    </location>
</feature>
<evidence type="ECO:0000256" key="1">
    <source>
        <dbReference type="SAM" id="Phobius"/>
    </source>
</evidence>
<protein>
    <submittedName>
        <fullName evidence="2">Uncharacterized protein</fullName>
    </submittedName>
</protein>
<name>A0A937RK31_9ACTN</name>